<dbReference type="Pfam" id="PF21839">
    <property type="entry name" value="DUF6898"/>
    <property type="match status" value="1"/>
</dbReference>
<dbReference type="AlphaFoldDB" id="A0A939ENG6"/>
<protein>
    <submittedName>
        <fullName evidence="2">Serine hydroxymethyltransferase</fullName>
    </submittedName>
</protein>
<evidence type="ECO:0000313" key="2">
    <source>
        <dbReference type="EMBL" id="MBO0345985.1"/>
    </source>
</evidence>
<dbReference type="Proteomes" id="UP000664779">
    <property type="component" value="Unassembled WGS sequence"/>
</dbReference>
<reference evidence="2" key="1">
    <citation type="submission" date="2021-03" db="EMBL/GenBank/DDBJ databases">
        <title>Roseibium sp. CAU 1637 isolated from Incheon.</title>
        <authorList>
            <person name="Kim W."/>
        </authorList>
    </citation>
    <scope>NUCLEOTIDE SEQUENCE</scope>
    <source>
        <strain evidence="2">CAU 1637</strain>
    </source>
</reference>
<dbReference type="RefSeq" id="WP_206941108.1">
    <property type="nucleotide sequence ID" value="NZ_JAFLNF010000005.1"/>
</dbReference>
<evidence type="ECO:0000313" key="3">
    <source>
        <dbReference type="Proteomes" id="UP000664779"/>
    </source>
</evidence>
<organism evidence="2 3">
    <name type="scientific">Roseibium limicola</name>
    <dbReference type="NCBI Taxonomy" id="2816037"/>
    <lineage>
        <taxon>Bacteria</taxon>
        <taxon>Pseudomonadati</taxon>
        <taxon>Pseudomonadota</taxon>
        <taxon>Alphaproteobacteria</taxon>
        <taxon>Hyphomicrobiales</taxon>
        <taxon>Stappiaceae</taxon>
        <taxon>Roseibium</taxon>
    </lineage>
</organism>
<sequence length="80" mass="8650">MTRNFPSDEAALGEVYLEFQAFGSQVRVTAMDASTGIEVFVVGPLNAAKSDLQKLAVRKLKRRLERENASPAGKGRGILA</sequence>
<comment type="caution">
    <text evidence="2">The sequence shown here is derived from an EMBL/GenBank/DDBJ whole genome shotgun (WGS) entry which is preliminary data.</text>
</comment>
<accession>A0A939ENG6</accession>
<gene>
    <name evidence="2" type="ORF">J0X15_12195</name>
</gene>
<name>A0A939ENG6_9HYPH</name>
<keyword evidence="3" id="KW-1185">Reference proteome</keyword>
<evidence type="ECO:0000259" key="1">
    <source>
        <dbReference type="Pfam" id="PF21839"/>
    </source>
</evidence>
<dbReference type="InterPro" id="IPR054193">
    <property type="entry name" value="DUF6898"/>
</dbReference>
<feature type="domain" description="DUF6898" evidence="1">
    <location>
        <begin position="13"/>
        <end position="67"/>
    </location>
</feature>
<dbReference type="EMBL" id="JAFLNF010000005">
    <property type="protein sequence ID" value="MBO0345985.1"/>
    <property type="molecule type" value="Genomic_DNA"/>
</dbReference>
<proteinExistence type="predicted"/>